<name>A0ABW1PAJ3_9PSEU</name>
<organism evidence="2 3">
    <name type="scientific">Saccharothrix lopnurensis</name>
    <dbReference type="NCBI Taxonomy" id="1670621"/>
    <lineage>
        <taxon>Bacteria</taxon>
        <taxon>Bacillati</taxon>
        <taxon>Actinomycetota</taxon>
        <taxon>Actinomycetes</taxon>
        <taxon>Pseudonocardiales</taxon>
        <taxon>Pseudonocardiaceae</taxon>
        <taxon>Saccharothrix</taxon>
    </lineage>
</organism>
<feature type="transmembrane region" description="Helical" evidence="1">
    <location>
        <begin position="134"/>
        <end position="158"/>
    </location>
</feature>
<feature type="transmembrane region" description="Helical" evidence="1">
    <location>
        <begin position="102"/>
        <end position="122"/>
    </location>
</feature>
<accession>A0ABW1PAJ3</accession>
<dbReference type="EMBL" id="JBHSQO010000024">
    <property type="protein sequence ID" value="MFC6092039.1"/>
    <property type="molecule type" value="Genomic_DNA"/>
</dbReference>
<proteinExistence type="predicted"/>
<evidence type="ECO:0000313" key="2">
    <source>
        <dbReference type="EMBL" id="MFC6092039.1"/>
    </source>
</evidence>
<keyword evidence="1" id="KW-0812">Transmembrane</keyword>
<protein>
    <submittedName>
        <fullName evidence="2">Uncharacterized protein</fullName>
    </submittedName>
</protein>
<gene>
    <name evidence="2" type="ORF">ACFP3R_22450</name>
</gene>
<keyword evidence="3" id="KW-1185">Reference proteome</keyword>
<evidence type="ECO:0000313" key="3">
    <source>
        <dbReference type="Proteomes" id="UP001596220"/>
    </source>
</evidence>
<keyword evidence="1" id="KW-1133">Transmembrane helix</keyword>
<sequence>MLKWVRKLGSVLRTSWDERPIFDVVLTIVLVGFHMVLVYRWGVTNYFAQADSQQRLAIYAAGAGMMSLIAGFTGNAIAQYGSSTGDVARVIRHKFGAIIRKNWLSIIRWLLFCALACVFCMVLDSKTSPRAAEWIFQFAVSVAAWKFFRLVFLFRVIISAIDYEGSRPVPSAPQLNLRGDEEGS</sequence>
<dbReference type="RefSeq" id="WP_380638333.1">
    <property type="nucleotide sequence ID" value="NZ_JBHSQO010000024.1"/>
</dbReference>
<reference evidence="3" key="1">
    <citation type="journal article" date="2019" name="Int. J. Syst. Evol. Microbiol.">
        <title>The Global Catalogue of Microorganisms (GCM) 10K type strain sequencing project: providing services to taxonomists for standard genome sequencing and annotation.</title>
        <authorList>
            <consortium name="The Broad Institute Genomics Platform"/>
            <consortium name="The Broad Institute Genome Sequencing Center for Infectious Disease"/>
            <person name="Wu L."/>
            <person name="Ma J."/>
        </authorList>
    </citation>
    <scope>NUCLEOTIDE SEQUENCE [LARGE SCALE GENOMIC DNA]</scope>
    <source>
        <strain evidence="3">CGMCC 4.7246</strain>
    </source>
</reference>
<feature type="transmembrane region" description="Helical" evidence="1">
    <location>
        <begin position="21"/>
        <end position="41"/>
    </location>
</feature>
<comment type="caution">
    <text evidence="2">The sequence shown here is derived from an EMBL/GenBank/DDBJ whole genome shotgun (WGS) entry which is preliminary data.</text>
</comment>
<evidence type="ECO:0000256" key="1">
    <source>
        <dbReference type="SAM" id="Phobius"/>
    </source>
</evidence>
<feature type="transmembrane region" description="Helical" evidence="1">
    <location>
        <begin position="56"/>
        <end position="81"/>
    </location>
</feature>
<dbReference type="Proteomes" id="UP001596220">
    <property type="component" value="Unassembled WGS sequence"/>
</dbReference>
<keyword evidence="1" id="KW-0472">Membrane</keyword>